<name>A0AAE8LXK0_9HYPO</name>
<proteinExistence type="predicted"/>
<feature type="compositionally biased region" description="Acidic residues" evidence="1">
    <location>
        <begin position="157"/>
        <end position="167"/>
    </location>
</feature>
<dbReference type="Proteomes" id="UP001187734">
    <property type="component" value="Unassembled WGS sequence"/>
</dbReference>
<reference evidence="2" key="1">
    <citation type="submission" date="2018-03" db="EMBL/GenBank/DDBJ databases">
        <authorList>
            <person name="Guldener U."/>
        </authorList>
    </citation>
    <scope>NUCLEOTIDE SEQUENCE</scope>
</reference>
<sequence>MSHSENKSLVPGSGYQPAQLPPDESCQIDSSHALNIYHLPDEILSQICSYATAPKAMPMQFDAQKSQPSMATELRTAHALCLVSRRFNYISTPFLFQSLVFTQTKLTGRSLTQRDLSSRPELQEPHNLKKLFTLLRDKPDLRQHCTSLCLNYKEQPLDDSDNSEGSDEGSSQDGTSDDEHESTEIDNMIPSESLLNYLYGQLTNVRDFQVNVTGYAVETPLFVLALLYMTKLRRLCITGHVHHTGIFNQIAILGPDHRPQHQFETLDMSNTTYPVWDHELFRIQQRGFLNELQTNAGIGPIKRLLTGPDHDIEVLSALVAWPKRLERLALQVDPHITSNSARGGSLQQVLDTQKQSLTHLRIQGRCELGLHDFDLRDFPHLEHLALCDATLANFSQLTLNGKDTPRLDSRILAPRLRSLLWVLPWWLNDRPKIRDFFSTEHEKRLRLVLEMALNIKQQRKNTGEWCFGRVWVQCTVVAPECFEEEARRNFEKDLQRIKALDDEFGPLGINVRHLPLPKPSTDGDGCRDRVFGLLDEVWSWDNNPYTI</sequence>
<evidence type="ECO:0000313" key="3">
    <source>
        <dbReference type="Proteomes" id="UP001187734"/>
    </source>
</evidence>
<accession>A0AAE8LXK0</accession>
<organism evidence="2 3">
    <name type="scientific">Fusarium torulosum</name>
    <dbReference type="NCBI Taxonomy" id="33205"/>
    <lineage>
        <taxon>Eukaryota</taxon>
        <taxon>Fungi</taxon>
        <taxon>Dikarya</taxon>
        <taxon>Ascomycota</taxon>
        <taxon>Pezizomycotina</taxon>
        <taxon>Sordariomycetes</taxon>
        <taxon>Hypocreomycetidae</taxon>
        <taxon>Hypocreales</taxon>
        <taxon>Nectriaceae</taxon>
        <taxon>Fusarium</taxon>
    </lineage>
</organism>
<gene>
    <name evidence="2" type="ORF">FTOL_00100</name>
</gene>
<feature type="region of interest" description="Disordered" evidence="1">
    <location>
        <begin position="1"/>
        <end position="24"/>
    </location>
</feature>
<evidence type="ECO:0000313" key="2">
    <source>
        <dbReference type="EMBL" id="SPJ70372.1"/>
    </source>
</evidence>
<dbReference type="EMBL" id="ONZP01000008">
    <property type="protein sequence ID" value="SPJ70372.1"/>
    <property type="molecule type" value="Genomic_DNA"/>
</dbReference>
<evidence type="ECO:0000256" key="1">
    <source>
        <dbReference type="SAM" id="MobiDB-lite"/>
    </source>
</evidence>
<protein>
    <submittedName>
        <fullName evidence="2">Uncharacterized protein</fullName>
    </submittedName>
</protein>
<comment type="caution">
    <text evidence="2">The sequence shown here is derived from an EMBL/GenBank/DDBJ whole genome shotgun (WGS) entry which is preliminary data.</text>
</comment>
<keyword evidence="3" id="KW-1185">Reference proteome</keyword>
<feature type="region of interest" description="Disordered" evidence="1">
    <location>
        <begin position="156"/>
        <end position="186"/>
    </location>
</feature>
<dbReference type="AlphaFoldDB" id="A0AAE8LXK0"/>